<sequence>MDIIMIRHGETEDNVKKIFSRDNTRLTDNGIEQIKKTKELLRHFDYSKIYYSPLTRTVETLENLGLEGIKEDRIREINFGIFTGKTFEEISEIYPIESKDWVEDSINYVISQGESLIDVYNRLSEFLEEISKEEDNILLVCHDCIIRLALCWIFDNPDYFFRFKVDNGSINVISIDDGFKYIKKLNYS</sequence>
<comment type="caution">
    <text evidence="2">The sequence shown here is derived from an EMBL/GenBank/DDBJ whole genome shotgun (WGS) entry which is preliminary data.</text>
</comment>
<dbReference type="Pfam" id="PF00300">
    <property type="entry name" value="His_Phos_1"/>
    <property type="match status" value="1"/>
</dbReference>
<name>A0A6N7XSC0_9FIRM</name>
<dbReference type="PROSITE" id="PS00175">
    <property type="entry name" value="PG_MUTASE"/>
    <property type="match status" value="1"/>
</dbReference>
<dbReference type="SUPFAM" id="SSF53254">
    <property type="entry name" value="Phosphoglycerate mutase-like"/>
    <property type="match status" value="1"/>
</dbReference>
<gene>
    <name evidence="2" type="ORF">FYJ83_04140</name>
</gene>
<dbReference type="PIRSF" id="PIRSF000709">
    <property type="entry name" value="6PFK_2-Ptase"/>
    <property type="match status" value="1"/>
</dbReference>
<dbReference type="GO" id="GO:0016791">
    <property type="term" value="F:phosphatase activity"/>
    <property type="evidence" value="ECO:0007669"/>
    <property type="project" value="TreeGrafter"/>
</dbReference>
<accession>A0A6N7XSC0</accession>
<organism evidence="2 3">
    <name type="scientific">Tissierella pigra</name>
    <dbReference type="NCBI Taxonomy" id="2607614"/>
    <lineage>
        <taxon>Bacteria</taxon>
        <taxon>Bacillati</taxon>
        <taxon>Bacillota</taxon>
        <taxon>Tissierellia</taxon>
        <taxon>Tissierellales</taxon>
        <taxon>Tissierellaceae</taxon>
        <taxon>Tissierella</taxon>
    </lineage>
</organism>
<dbReference type="CDD" id="cd07067">
    <property type="entry name" value="HP_PGM_like"/>
    <property type="match status" value="1"/>
</dbReference>
<dbReference type="SMART" id="SM00855">
    <property type="entry name" value="PGAM"/>
    <property type="match status" value="1"/>
</dbReference>
<proteinExistence type="predicted"/>
<reference evidence="2 3" key="1">
    <citation type="submission" date="2019-09" db="EMBL/GenBank/DDBJ databases">
        <title>In-depth cultivation of the pig gut microbiome towards novel bacterial diversity and tailored functional studies.</title>
        <authorList>
            <person name="Wylensek D."/>
            <person name="Hitch T.C.A."/>
            <person name="Clavel T."/>
        </authorList>
    </citation>
    <scope>NUCLEOTIDE SEQUENCE [LARGE SCALE GENOMIC DNA]</scope>
    <source>
        <strain evidence="2 3">WCA3-693-APC-4?</strain>
    </source>
</reference>
<dbReference type="InterPro" id="IPR001345">
    <property type="entry name" value="PG/BPGM_mutase_AS"/>
</dbReference>
<dbReference type="EMBL" id="VUNQ01000006">
    <property type="protein sequence ID" value="MSU00657.1"/>
    <property type="molecule type" value="Genomic_DNA"/>
</dbReference>
<dbReference type="InterPro" id="IPR029033">
    <property type="entry name" value="His_PPase_superfam"/>
</dbReference>
<evidence type="ECO:0000313" key="3">
    <source>
        <dbReference type="Proteomes" id="UP000469523"/>
    </source>
</evidence>
<protein>
    <submittedName>
        <fullName evidence="2">Histidine phosphatase family protein</fullName>
    </submittedName>
</protein>
<feature type="binding site" evidence="1">
    <location>
        <begin position="7"/>
        <end position="14"/>
    </location>
    <ligand>
        <name>substrate</name>
    </ligand>
</feature>
<evidence type="ECO:0000313" key="2">
    <source>
        <dbReference type="EMBL" id="MSU00657.1"/>
    </source>
</evidence>
<dbReference type="Gene3D" id="3.40.50.1240">
    <property type="entry name" value="Phosphoglycerate mutase-like"/>
    <property type="match status" value="1"/>
</dbReference>
<dbReference type="InterPro" id="IPR013078">
    <property type="entry name" value="His_Pase_superF_clade-1"/>
</dbReference>
<dbReference type="PANTHER" id="PTHR48100">
    <property type="entry name" value="BROAD-SPECIFICITY PHOSPHATASE YOR283W-RELATED"/>
    <property type="match status" value="1"/>
</dbReference>
<dbReference type="RefSeq" id="WP_154439085.1">
    <property type="nucleotide sequence ID" value="NZ_JAHLPJ010000001.1"/>
</dbReference>
<feature type="binding site" evidence="1">
    <location>
        <position position="56"/>
    </location>
    <ligand>
        <name>substrate</name>
    </ligand>
</feature>
<dbReference type="Proteomes" id="UP000469523">
    <property type="component" value="Unassembled WGS sequence"/>
</dbReference>
<evidence type="ECO:0000256" key="1">
    <source>
        <dbReference type="PIRSR" id="PIRSR613078-2"/>
    </source>
</evidence>
<dbReference type="InterPro" id="IPR050275">
    <property type="entry name" value="PGM_Phosphatase"/>
</dbReference>
<dbReference type="AlphaFoldDB" id="A0A6N7XSC0"/>
<keyword evidence="3" id="KW-1185">Reference proteome</keyword>